<name>A0A6M1SWK9_9HYPH</name>
<evidence type="ECO:0000313" key="1">
    <source>
        <dbReference type="EMBL" id="NGP19405.1"/>
    </source>
</evidence>
<proteinExistence type="predicted"/>
<accession>A0A6M1SWK9</accession>
<sequence length="129" mass="14170">MKHPHVKWMIPAGAYLARGLPVKRLRSAAARNRDADAAAFAFIRNEGGLGGSAWNKVGLFNNALIALVQGLDPVKNRPLIMGQAGDHFAGAGRTIAEPRRRAQLQQLADLVEMRHWTPWLAALARSMRQ</sequence>
<dbReference type="Proteomes" id="UP000474802">
    <property type="component" value="Unassembled WGS sequence"/>
</dbReference>
<dbReference type="RefSeq" id="WP_164535656.1">
    <property type="nucleotide sequence ID" value="NZ_JAALFG010000006.1"/>
</dbReference>
<gene>
    <name evidence="1" type="ORF">G5575_18765</name>
</gene>
<keyword evidence="2" id="KW-1185">Reference proteome</keyword>
<reference evidence="1 2" key="1">
    <citation type="submission" date="2020-02" db="EMBL/GenBank/DDBJ databases">
        <authorList>
            <person name="Khan S.A."/>
            <person name="Jeon C.O."/>
            <person name="Chun B.H."/>
        </authorList>
    </citation>
    <scope>NUCLEOTIDE SEQUENCE [LARGE SCALE GENOMIC DNA]</scope>
    <source>
        <strain evidence="1 2">H239</strain>
    </source>
</reference>
<reference evidence="1 2" key="2">
    <citation type="submission" date="2020-03" db="EMBL/GenBank/DDBJ databases">
        <title>Devosia chinhatensis sp. nov., isolated from a hexachlorocyclohexane (HCH) dump site in India.</title>
        <authorList>
            <person name="Kumar M."/>
            <person name="Lal R."/>
        </authorList>
    </citation>
    <scope>NUCLEOTIDE SEQUENCE [LARGE SCALE GENOMIC DNA]</scope>
    <source>
        <strain evidence="1 2">H239</strain>
    </source>
</reference>
<dbReference type="EMBL" id="JAALFG010000006">
    <property type="protein sequence ID" value="NGP19405.1"/>
    <property type="molecule type" value="Genomic_DNA"/>
</dbReference>
<evidence type="ECO:0000313" key="2">
    <source>
        <dbReference type="Proteomes" id="UP000474802"/>
    </source>
</evidence>
<protein>
    <submittedName>
        <fullName evidence="1">Uncharacterized protein</fullName>
    </submittedName>
</protein>
<dbReference type="AlphaFoldDB" id="A0A6M1SWK9"/>
<organism evidence="1 2">
    <name type="scientific">Devosia aurantiaca</name>
    <dbReference type="NCBI Taxonomy" id="2714858"/>
    <lineage>
        <taxon>Bacteria</taxon>
        <taxon>Pseudomonadati</taxon>
        <taxon>Pseudomonadota</taxon>
        <taxon>Alphaproteobacteria</taxon>
        <taxon>Hyphomicrobiales</taxon>
        <taxon>Devosiaceae</taxon>
        <taxon>Devosia</taxon>
    </lineage>
</organism>
<comment type="caution">
    <text evidence="1">The sequence shown here is derived from an EMBL/GenBank/DDBJ whole genome shotgun (WGS) entry which is preliminary data.</text>
</comment>